<dbReference type="EMBL" id="CAJOAY010034480">
    <property type="protein sequence ID" value="CAF4445296.1"/>
    <property type="molecule type" value="Genomic_DNA"/>
</dbReference>
<reference evidence="1" key="1">
    <citation type="submission" date="2021-02" db="EMBL/GenBank/DDBJ databases">
        <authorList>
            <person name="Nowell W R."/>
        </authorList>
    </citation>
    <scope>NUCLEOTIDE SEQUENCE</scope>
</reference>
<accession>A0A820RXY9</accession>
<name>A0A820RXY9_9BILA</name>
<evidence type="ECO:0000313" key="1">
    <source>
        <dbReference type="EMBL" id="CAF4445296.1"/>
    </source>
</evidence>
<evidence type="ECO:0000313" key="2">
    <source>
        <dbReference type="Proteomes" id="UP000663881"/>
    </source>
</evidence>
<proteinExistence type="predicted"/>
<dbReference type="AlphaFoldDB" id="A0A820RXY9"/>
<sequence>SGFDGQAVFIIPSKKVVVVRLGLTKAPDGNYGADQFLKEIISSIK</sequence>
<comment type="caution">
    <text evidence="1">The sequence shown here is derived from an EMBL/GenBank/DDBJ whole genome shotgun (WGS) entry which is preliminary data.</text>
</comment>
<feature type="non-terminal residue" evidence="1">
    <location>
        <position position="1"/>
    </location>
</feature>
<evidence type="ECO:0008006" key="3">
    <source>
        <dbReference type="Google" id="ProtNLM"/>
    </source>
</evidence>
<organism evidence="1 2">
    <name type="scientific">Adineta steineri</name>
    <dbReference type="NCBI Taxonomy" id="433720"/>
    <lineage>
        <taxon>Eukaryota</taxon>
        <taxon>Metazoa</taxon>
        <taxon>Spiralia</taxon>
        <taxon>Gnathifera</taxon>
        <taxon>Rotifera</taxon>
        <taxon>Eurotatoria</taxon>
        <taxon>Bdelloidea</taxon>
        <taxon>Adinetida</taxon>
        <taxon>Adinetidae</taxon>
        <taxon>Adineta</taxon>
    </lineage>
</organism>
<dbReference type="Proteomes" id="UP000663881">
    <property type="component" value="Unassembled WGS sequence"/>
</dbReference>
<protein>
    <recommendedName>
        <fullName evidence="3">Serine hydrolase</fullName>
    </recommendedName>
</protein>
<gene>
    <name evidence="1" type="ORF">OKA104_LOCUS53857</name>
</gene>